<organism evidence="3 4">
    <name type="scientific">Aplysia californica</name>
    <name type="common">California sea hare</name>
    <dbReference type="NCBI Taxonomy" id="6500"/>
    <lineage>
        <taxon>Eukaryota</taxon>
        <taxon>Metazoa</taxon>
        <taxon>Spiralia</taxon>
        <taxon>Lophotrochozoa</taxon>
        <taxon>Mollusca</taxon>
        <taxon>Gastropoda</taxon>
        <taxon>Heterobranchia</taxon>
        <taxon>Euthyneura</taxon>
        <taxon>Tectipleura</taxon>
        <taxon>Aplysiida</taxon>
        <taxon>Aplysioidea</taxon>
        <taxon>Aplysiidae</taxon>
        <taxon>Aplysia</taxon>
    </lineage>
</organism>
<evidence type="ECO:0000256" key="1">
    <source>
        <dbReference type="SAM" id="MobiDB-lite"/>
    </source>
</evidence>
<keyword evidence="2" id="KW-0472">Membrane</keyword>
<proteinExistence type="predicted"/>
<dbReference type="GeneID" id="101859399"/>
<keyword evidence="2" id="KW-1133">Transmembrane helix</keyword>
<dbReference type="RefSeq" id="XP_005096620.1">
    <property type="nucleotide sequence ID" value="XM_005096563.3"/>
</dbReference>
<sequence>MVELLCLLRATSTWHFLLAICVIDVTFILLHISLPGPPPSGDDWYHPHHLQLQQQQHQQQQQRREEEKLEQVLQLQARVSRGIQENTRRLQDSLKAARLRTRALELIGRGVTDLERQISRLKEEVRDSGD</sequence>
<evidence type="ECO:0000313" key="3">
    <source>
        <dbReference type="Proteomes" id="UP000694888"/>
    </source>
</evidence>
<keyword evidence="3" id="KW-1185">Reference proteome</keyword>
<reference evidence="4" key="1">
    <citation type="submission" date="2025-08" db="UniProtKB">
        <authorList>
            <consortium name="RefSeq"/>
        </authorList>
    </citation>
    <scope>IDENTIFICATION</scope>
</reference>
<gene>
    <name evidence="4" type="primary">LOC101859399</name>
</gene>
<feature type="transmembrane region" description="Helical" evidence="2">
    <location>
        <begin position="12"/>
        <end position="30"/>
    </location>
</feature>
<name>A0ABM0JLP7_APLCA</name>
<evidence type="ECO:0000256" key="2">
    <source>
        <dbReference type="SAM" id="Phobius"/>
    </source>
</evidence>
<keyword evidence="2" id="KW-0812">Transmembrane</keyword>
<protein>
    <submittedName>
        <fullName evidence="4">Uncharacterized protein LOC101859399</fullName>
    </submittedName>
</protein>
<feature type="region of interest" description="Disordered" evidence="1">
    <location>
        <begin position="40"/>
        <end position="68"/>
    </location>
</feature>
<feature type="compositionally biased region" description="Low complexity" evidence="1">
    <location>
        <begin position="50"/>
        <end position="61"/>
    </location>
</feature>
<evidence type="ECO:0000313" key="4">
    <source>
        <dbReference type="RefSeq" id="XP_005096620.1"/>
    </source>
</evidence>
<accession>A0ABM0JLP7</accession>
<dbReference type="Proteomes" id="UP000694888">
    <property type="component" value="Unplaced"/>
</dbReference>